<evidence type="ECO:0000313" key="2">
    <source>
        <dbReference type="Proteomes" id="UP000070284"/>
    </source>
</evidence>
<dbReference type="EMBL" id="LHXO01000049">
    <property type="protein sequence ID" value="KXA94591.1"/>
    <property type="molecule type" value="Genomic_DNA"/>
</dbReference>
<proteinExistence type="predicted"/>
<dbReference type="Proteomes" id="UP000070284">
    <property type="component" value="Unassembled WGS sequence"/>
</dbReference>
<keyword evidence="2" id="KW-1185">Reference proteome</keyword>
<protein>
    <submittedName>
        <fullName evidence="1">Uncharacterized protein</fullName>
    </submittedName>
</protein>
<sequence length="89" mass="9752">MSGRKFGIATKSSRCPERKCKTRGQQDVPTGQRAIVEAVTNDSSLVKSWCRGVSPDVPVAQGADECERVWDYLKERRRNGAGAGKEGKL</sequence>
<name>A0A133UK62_9EURY</name>
<accession>A0A133UK62</accession>
<comment type="caution">
    <text evidence="1">The sequence shown here is derived from an EMBL/GenBank/DDBJ whole genome shotgun (WGS) entry which is preliminary data.</text>
</comment>
<organism evidence="1 2">
    <name type="scientific">candidate division MSBL1 archaeon SCGC-AAA259E19</name>
    <dbReference type="NCBI Taxonomy" id="1698264"/>
    <lineage>
        <taxon>Archaea</taxon>
        <taxon>Methanobacteriati</taxon>
        <taxon>Methanobacteriota</taxon>
        <taxon>candidate division MSBL1</taxon>
    </lineage>
</organism>
<gene>
    <name evidence="1" type="ORF">AKJ65_03950</name>
</gene>
<dbReference type="AlphaFoldDB" id="A0A133UK62"/>
<evidence type="ECO:0000313" key="1">
    <source>
        <dbReference type="EMBL" id="KXA94591.1"/>
    </source>
</evidence>
<reference evidence="1 2" key="1">
    <citation type="journal article" date="2016" name="Sci. Rep.">
        <title>Metabolic traits of an uncultured archaeal lineage -MSBL1- from brine pools of the Red Sea.</title>
        <authorList>
            <person name="Mwirichia R."/>
            <person name="Alam I."/>
            <person name="Rashid M."/>
            <person name="Vinu M."/>
            <person name="Ba-Alawi W."/>
            <person name="Anthony Kamau A."/>
            <person name="Kamanda Ngugi D."/>
            <person name="Goker M."/>
            <person name="Klenk H.P."/>
            <person name="Bajic V."/>
            <person name="Stingl U."/>
        </authorList>
    </citation>
    <scope>NUCLEOTIDE SEQUENCE [LARGE SCALE GENOMIC DNA]</scope>
    <source>
        <strain evidence="1">SCGC-AAA259E19</strain>
    </source>
</reference>